<keyword evidence="17" id="KW-0132">Cell division</keyword>
<dbReference type="PANTHER" id="PTHR30474:SF2">
    <property type="entry name" value="PEPTIDOGLYCAN GLYCOSYLTRANSFERASE FTSW-RELATED"/>
    <property type="match status" value="1"/>
</dbReference>
<accession>E0TDT0</accession>
<feature type="transmembrane region" description="Helical" evidence="16">
    <location>
        <begin position="186"/>
        <end position="207"/>
    </location>
</feature>
<keyword evidence="2" id="KW-0328">Glycosyltransferase</keyword>
<evidence type="ECO:0000256" key="16">
    <source>
        <dbReference type="SAM" id="Phobius"/>
    </source>
</evidence>
<evidence type="ECO:0000256" key="9">
    <source>
        <dbReference type="ARBA" id="ARBA00032370"/>
    </source>
</evidence>
<evidence type="ECO:0000256" key="14">
    <source>
        <dbReference type="ARBA" id="ARBA00044770"/>
    </source>
</evidence>
<feature type="transmembrane region" description="Helical" evidence="16">
    <location>
        <begin position="280"/>
        <end position="306"/>
    </location>
</feature>
<dbReference type="Proteomes" id="UP000001302">
    <property type="component" value="Chromosome"/>
</dbReference>
<dbReference type="STRING" id="314260.PB2503_09719"/>
<evidence type="ECO:0000256" key="5">
    <source>
        <dbReference type="ARBA" id="ARBA00022960"/>
    </source>
</evidence>
<dbReference type="EMBL" id="CP002156">
    <property type="protein sequence ID" value="ADM09996.1"/>
    <property type="molecule type" value="Genomic_DNA"/>
</dbReference>
<evidence type="ECO:0000256" key="4">
    <source>
        <dbReference type="ARBA" id="ARBA00022692"/>
    </source>
</evidence>
<evidence type="ECO:0000256" key="15">
    <source>
        <dbReference type="ARBA" id="ARBA00049902"/>
    </source>
</evidence>
<feature type="transmembrane region" description="Helical" evidence="16">
    <location>
        <begin position="34"/>
        <end position="53"/>
    </location>
</feature>
<dbReference type="Pfam" id="PF01098">
    <property type="entry name" value="FTSW_RODA_SPOVE"/>
    <property type="match status" value="1"/>
</dbReference>
<feature type="transmembrane region" description="Helical" evidence="16">
    <location>
        <begin position="73"/>
        <end position="91"/>
    </location>
</feature>
<keyword evidence="8 16" id="KW-0472">Membrane</keyword>
<comment type="similarity">
    <text evidence="11">Belongs to the SEDS family. FtsW subfamily.</text>
</comment>
<reference evidence="18" key="1">
    <citation type="submission" date="2010-08" db="EMBL/GenBank/DDBJ databases">
        <title>Genome sequence of Parvularcula bermudensis HTCC2503.</title>
        <authorList>
            <person name="Kang D.-M."/>
            <person name="Oh H.-M."/>
            <person name="Cho J.-C."/>
        </authorList>
    </citation>
    <scope>NUCLEOTIDE SEQUENCE [LARGE SCALE GENOMIC DNA]</scope>
    <source>
        <strain evidence="18">ATCC BAA-594 / HTCC2503 / KCTC 12087</strain>
    </source>
</reference>
<name>E0TDT0_PARBH</name>
<dbReference type="OrthoDB" id="9768187at2"/>
<evidence type="ECO:0000256" key="7">
    <source>
        <dbReference type="ARBA" id="ARBA00022989"/>
    </source>
</evidence>
<feature type="transmembrane region" description="Helical" evidence="16">
    <location>
        <begin position="98"/>
        <end position="116"/>
    </location>
</feature>
<keyword evidence="4 16" id="KW-0812">Transmembrane</keyword>
<evidence type="ECO:0000313" key="17">
    <source>
        <dbReference type="EMBL" id="ADM09996.1"/>
    </source>
</evidence>
<dbReference type="GO" id="GO:0008955">
    <property type="term" value="F:peptidoglycan glycosyltransferase activity"/>
    <property type="evidence" value="ECO:0007669"/>
    <property type="project" value="UniProtKB-EC"/>
</dbReference>
<feature type="transmembrane region" description="Helical" evidence="16">
    <location>
        <begin position="318"/>
        <end position="343"/>
    </location>
</feature>
<protein>
    <recommendedName>
        <fullName evidence="12">Probable peptidoglycan glycosyltransferase FtsW</fullName>
        <ecNumber evidence="14">2.4.99.28</ecNumber>
    </recommendedName>
    <alternativeName>
        <fullName evidence="13">Cell division protein FtsW</fullName>
    </alternativeName>
    <alternativeName>
        <fullName evidence="10">Cell wall polymerase</fullName>
    </alternativeName>
    <alternativeName>
        <fullName evidence="9">Peptidoglycan polymerase</fullName>
    </alternativeName>
</protein>
<dbReference type="KEGG" id="pbr:PB2503_09719"/>
<dbReference type="RefSeq" id="WP_013300970.1">
    <property type="nucleotide sequence ID" value="NC_014414.1"/>
</dbReference>
<evidence type="ECO:0000256" key="3">
    <source>
        <dbReference type="ARBA" id="ARBA00022679"/>
    </source>
</evidence>
<keyword evidence="7 16" id="KW-1133">Transmembrane helix</keyword>
<evidence type="ECO:0000256" key="12">
    <source>
        <dbReference type="ARBA" id="ARBA00041185"/>
    </source>
</evidence>
<sequence>MADTAVFEQRLAAAASPGREGSLKTWWRSLDKPLLGAIGSLILIGVVLAAAAGPVAAFRKGIADPLHFVERQYLFLGPALLCLGFTSLLAVRQVRAAGIVLAGMAFGMMLLTLILGETINGANRWLSFAGFSLQPSEFFKPGFALMASLLLAEQARTKDFPGGMMSAALFAAGAIVLLLQPDFGQLFLLTAIWGTVFFVAGWNWLWIGGLGTVVSGILAFGYTFAPHFRSRIDRFFDPSSGDTYQVDMALKTVAAGGAAGYRLNDAQSVKNALPDAHTDFIFAVAAEEFGFLLGAIIIGLFATIAYRCLKAAFSTEDVFCRCAILGLAAHLCFQAFINIGVTLSVLPAKGMTLPFISYGGSSLIGAALSAGFLLALTRRQPA</sequence>
<evidence type="ECO:0000313" key="18">
    <source>
        <dbReference type="Proteomes" id="UP000001302"/>
    </source>
</evidence>
<evidence type="ECO:0000256" key="11">
    <source>
        <dbReference type="ARBA" id="ARBA00038053"/>
    </source>
</evidence>
<dbReference type="GO" id="GO:0009252">
    <property type="term" value="P:peptidoglycan biosynthetic process"/>
    <property type="evidence" value="ECO:0007669"/>
    <property type="project" value="UniProtKB-KW"/>
</dbReference>
<evidence type="ECO:0000256" key="8">
    <source>
        <dbReference type="ARBA" id="ARBA00023136"/>
    </source>
</evidence>
<dbReference type="GO" id="GO:0032153">
    <property type="term" value="C:cell division site"/>
    <property type="evidence" value="ECO:0007669"/>
    <property type="project" value="TreeGrafter"/>
</dbReference>
<keyword evidence="6" id="KW-0573">Peptidoglycan synthesis</keyword>
<dbReference type="GO" id="GO:0005886">
    <property type="term" value="C:plasma membrane"/>
    <property type="evidence" value="ECO:0007669"/>
    <property type="project" value="TreeGrafter"/>
</dbReference>
<gene>
    <name evidence="17" type="ordered locus">PB2503_09719</name>
</gene>
<evidence type="ECO:0000256" key="10">
    <source>
        <dbReference type="ARBA" id="ARBA00033270"/>
    </source>
</evidence>
<dbReference type="GO" id="GO:0008360">
    <property type="term" value="P:regulation of cell shape"/>
    <property type="evidence" value="ECO:0007669"/>
    <property type="project" value="UniProtKB-KW"/>
</dbReference>
<comment type="subcellular location">
    <subcellularLocation>
        <location evidence="1">Membrane</location>
        <topology evidence="1">Multi-pass membrane protein</topology>
    </subcellularLocation>
</comment>
<evidence type="ECO:0000256" key="1">
    <source>
        <dbReference type="ARBA" id="ARBA00004141"/>
    </source>
</evidence>
<dbReference type="PANTHER" id="PTHR30474">
    <property type="entry name" value="CELL CYCLE PROTEIN"/>
    <property type="match status" value="1"/>
</dbReference>
<dbReference type="HOGENOM" id="CLU_029243_1_1_5"/>
<dbReference type="GO" id="GO:0051301">
    <property type="term" value="P:cell division"/>
    <property type="evidence" value="ECO:0007669"/>
    <property type="project" value="UniProtKB-KW"/>
</dbReference>
<dbReference type="InterPro" id="IPR001182">
    <property type="entry name" value="FtsW/RodA"/>
</dbReference>
<feature type="transmembrane region" description="Helical" evidence="16">
    <location>
        <begin position="355"/>
        <end position="376"/>
    </location>
</feature>
<keyword evidence="18" id="KW-1185">Reference proteome</keyword>
<keyword evidence="17" id="KW-0131">Cell cycle</keyword>
<evidence type="ECO:0000256" key="2">
    <source>
        <dbReference type="ARBA" id="ARBA00022676"/>
    </source>
</evidence>
<proteinExistence type="inferred from homology"/>
<dbReference type="AlphaFoldDB" id="E0TDT0"/>
<comment type="catalytic activity">
    <reaction evidence="15">
        <text>[GlcNAc-(1-&gt;4)-Mur2Ac(oyl-L-Ala-gamma-D-Glu-L-Lys-D-Ala-D-Ala)](n)-di-trans,octa-cis-undecaprenyl diphosphate + beta-D-GlcNAc-(1-&gt;4)-Mur2Ac(oyl-L-Ala-gamma-D-Glu-L-Lys-D-Ala-D-Ala)-di-trans,octa-cis-undecaprenyl diphosphate = [GlcNAc-(1-&gt;4)-Mur2Ac(oyl-L-Ala-gamma-D-Glu-L-Lys-D-Ala-D-Ala)](n+1)-di-trans,octa-cis-undecaprenyl diphosphate + di-trans,octa-cis-undecaprenyl diphosphate + H(+)</text>
        <dbReference type="Rhea" id="RHEA:23708"/>
        <dbReference type="Rhea" id="RHEA-COMP:9602"/>
        <dbReference type="Rhea" id="RHEA-COMP:9603"/>
        <dbReference type="ChEBI" id="CHEBI:15378"/>
        <dbReference type="ChEBI" id="CHEBI:58405"/>
        <dbReference type="ChEBI" id="CHEBI:60033"/>
        <dbReference type="ChEBI" id="CHEBI:78435"/>
        <dbReference type="EC" id="2.4.99.28"/>
    </reaction>
</comment>
<reference evidence="17 18" key="2">
    <citation type="journal article" date="2011" name="J. Bacteriol.">
        <title>Complete genome sequence of strain HTCC2503T of Parvularcula bermudensis, the type species of the order "Parvularculales" in the class Alphaproteobacteria.</title>
        <authorList>
            <person name="Oh H.M."/>
            <person name="Kang I."/>
            <person name="Vergin K.L."/>
            <person name="Kang D."/>
            <person name="Rhee K.H."/>
            <person name="Giovannoni S.J."/>
            <person name="Cho J.C."/>
        </authorList>
    </citation>
    <scope>NUCLEOTIDE SEQUENCE [LARGE SCALE GENOMIC DNA]</scope>
    <source>
        <strain evidence="18">ATCC BAA-594 / HTCC2503 / KCTC 12087</strain>
    </source>
</reference>
<evidence type="ECO:0000256" key="6">
    <source>
        <dbReference type="ARBA" id="ARBA00022984"/>
    </source>
</evidence>
<evidence type="ECO:0000256" key="13">
    <source>
        <dbReference type="ARBA" id="ARBA00041418"/>
    </source>
</evidence>
<dbReference type="EC" id="2.4.99.28" evidence="14"/>
<keyword evidence="5" id="KW-0133">Cell shape</keyword>
<organism evidence="17 18">
    <name type="scientific">Parvularcula bermudensis (strain ATCC BAA-594 / HTCC2503 / KCTC 12087)</name>
    <dbReference type="NCBI Taxonomy" id="314260"/>
    <lineage>
        <taxon>Bacteria</taxon>
        <taxon>Pseudomonadati</taxon>
        <taxon>Pseudomonadota</taxon>
        <taxon>Alphaproteobacteria</taxon>
        <taxon>Parvularculales</taxon>
        <taxon>Parvularculaceae</taxon>
        <taxon>Parvularcula</taxon>
    </lineage>
</organism>
<keyword evidence="3" id="KW-0808">Transferase</keyword>
<dbReference type="eggNOG" id="COG0772">
    <property type="taxonomic scope" value="Bacteria"/>
</dbReference>
<dbReference type="GO" id="GO:0015648">
    <property type="term" value="F:lipid-linked peptidoglycan transporter activity"/>
    <property type="evidence" value="ECO:0007669"/>
    <property type="project" value="TreeGrafter"/>
</dbReference>
<feature type="transmembrane region" description="Helical" evidence="16">
    <location>
        <begin position="160"/>
        <end position="179"/>
    </location>
</feature>